<dbReference type="InterPro" id="IPR002930">
    <property type="entry name" value="GCV_H"/>
</dbReference>
<evidence type="ECO:0000256" key="2">
    <source>
        <dbReference type="ARBA" id="ARBA00022823"/>
    </source>
</evidence>
<dbReference type="PANTHER" id="PTHR11715:SF3">
    <property type="entry name" value="GLYCINE CLEAVAGE SYSTEM H PROTEIN-RELATED"/>
    <property type="match status" value="1"/>
</dbReference>
<name>A0A3B0RVJ7_9ZZZZ</name>
<dbReference type="Gene3D" id="2.40.50.100">
    <property type="match status" value="1"/>
</dbReference>
<protein>
    <recommendedName>
        <fullName evidence="3">Lipoyl-binding domain-containing protein</fullName>
    </recommendedName>
</protein>
<dbReference type="GO" id="GO:0005829">
    <property type="term" value="C:cytosol"/>
    <property type="evidence" value="ECO:0007669"/>
    <property type="project" value="TreeGrafter"/>
</dbReference>
<dbReference type="GO" id="GO:0019464">
    <property type="term" value="P:glycine decarboxylation via glycine cleavage system"/>
    <property type="evidence" value="ECO:0007669"/>
    <property type="project" value="InterPro"/>
</dbReference>
<dbReference type="GO" id="GO:0009249">
    <property type="term" value="P:protein lipoylation"/>
    <property type="evidence" value="ECO:0007669"/>
    <property type="project" value="TreeGrafter"/>
</dbReference>
<dbReference type="PROSITE" id="PS00189">
    <property type="entry name" value="LIPOYL"/>
    <property type="match status" value="1"/>
</dbReference>
<dbReference type="PANTHER" id="PTHR11715">
    <property type="entry name" value="GLYCINE CLEAVAGE SYSTEM H PROTEIN"/>
    <property type="match status" value="1"/>
</dbReference>
<dbReference type="InterPro" id="IPR000089">
    <property type="entry name" value="Biotin_lipoyl"/>
</dbReference>
<proteinExistence type="inferred from homology"/>
<keyword evidence="2" id="KW-0450">Lipoyl</keyword>
<evidence type="ECO:0000313" key="4">
    <source>
        <dbReference type="EMBL" id="VAV95121.1"/>
    </source>
</evidence>
<dbReference type="InterPro" id="IPR011053">
    <property type="entry name" value="Single_hybrid_motif"/>
</dbReference>
<sequence length="149" mass="16290">MIVHRGCAIPSGYSYDVPGDLWVRFEGDVARLGITDVAQTRMGKMVSIRFKRVGKHVIAGKSIATVESAKWVGPIHSPFDGEVLEVNEEGFARDILVANKDPYEAGWISVVRPDVLGSAATGLLSDEAAVEAYRRRIDELEISCIRCAD</sequence>
<gene>
    <name evidence="4" type="ORF">MNBD_ACTINO02-590</name>
</gene>
<dbReference type="SUPFAM" id="SSF51230">
    <property type="entry name" value="Single hybrid motif"/>
    <property type="match status" value="1"/>
</dbReference>
<dbReference type="EMBL" id="UOEK01000070">
    <property type="protein sequence ID" value="VAV95121.1"/>
    <property type="molecule type" value="Genomic_DNA"/>
</dbReference>
<dbReference type="AlphaFoldDB" id="A0A3B0RVJ7"/>
<dbReference type="InterPro" id="IPR033753">
    <property type="entry name" value="GCV_H/Fam206"/>
</dbReference>
<dbReference type="Pfam" id="PF01597">
    <property type="entry name" value="GCV_H"/>
    <property type="match status" value="1"/>
</dbReference>
<organism evidence="4">
    <name type="scientific">hydrothermal vent metagenome</name>
    <dbReference type="NCBI Taxonomy" id="652676"/>
    <lineage>
        <taxon>unclassified sequences</taxon>
        <taxon>metagenomes</taxon>
        <taxon>ecological metagenomes</taxon>
    </lineage>
</organism>
<dbReference type="InterPro" id="IPR003016">
    <property type="entry name" value="2-oxoA_DH_lipoyl-BS"/>
</dbReference>
<comment type="similarity">
    <text evidence="1">Belongs to the GcvH family.</text>
</comment>
<reference evidence="4" key="1">
    <citation type="submission" date="2018-06" db="EMBL/GenBank/DDBJ databases">
        <authorList>
            <person name="Zhirakovskaya E."/>
        </authorList>
    </citation>
    <scope>NUCLEOTIDE SEQUENCE</scope>
</reference>
<dbReference type="CDD" id="cd06848">
    <property type="entry name" value="GCS_H"/>
    <property type="match status" value="1"/>
</dbReference>
<feature type="domain" description="Lipoyl-binding" evidence="3">
    <location>
        <begin position="29"/>
        <end position="112"/>
    </location>
</feature>
<evidence type="ECO:0000256" key="1">
    <source>
        <dbReference type="ARBA" id="ARBA00009249"/>
    </source>
</evidence>
<evidence type="ECO:0000259" key="3">
    <source>
        <dbReference type="PROSITE" id="PS50968"/>
    </source>
</evidence>
<accession>A0A3B0RVJ7</accession>
<dbReference type="GO" id="GO:0005960">
    <property type="term" value="C:glycine cleavage complex"/>
    <property type="evidence" value="ECO:0007669"/>
    <property type="project" value="InterPro"/>
</dbReference>
<dbReference type="PROSITE" id="PS50968">
    <property type="entry name" value="BIOTINYL_LIPOYL"/>
    <property type="match status" value="1"/>
</dbReference>